<keyword evidence="1" id="KW-0812">Transmembrane</keyword>
<dbReference type="GO" id="GO:0005975">
    <property type="term" value="P:carbohydrate metabolic process"/>
    <property type="evidence" value="ECO:0007669"/>
    <property type="project" value="UniProtKB-ARBA"/>
</dbReference>
<dbReference type="Gene3D" id="2.60.40.10">
    <property type="entry name" value="Immunoglobulins"/>
    <property type="match status" value="1"/>
</dbReference>
<dbReference type="Gene3D" id="2.60.40.740">
    <property type="match status" value="1"/>
</dbReference>
<dbReference type="EMBL" id="CP024160">
    <property type="protein sequence ID" value="ATP54750.1"/>
    <property type="molecule type" value="Genomic_DNA"/>
</dbReference>
<evidence type="ECO:0000256" key="1">
    <source>
        <dbReference type="SAM" id="Phobius"/>
    </source>
</evidence>
<dbReference type="InterPro" id="IPR041033">
    <property type="entry name" value="SpaA_PFL_dom_1"/>
</dbReference>
<protein>
    <recommendedName>
        <fullName evidence="2">SpaA-like prealbumin fold domain-containing protein</fullName>
    </recommendedName>
</protein>
<evidence type="ECO:0000259" key="2">
    <source>
        <dbReference type="Pfam" id="PF17802"/>
    </source>
</evidence>
<accession>A0A2D1TZH3</accession>
<keyword evidence="1" id="KW-1133">Transmembrane helix</keyword>
<evidence type="ECO:0000313" key="3">
    <source>
        <dbReference type="EMBL" id="ATP54750.1"/>
    </source>
</evidence>
<dbReference type="Pfam" id="PF17802">
    <property type="entry name" value="SpaA"/>
    <property type="match status" value="1"/>
</dbReference>
<feature type="transmembrane region" description="Helical" evidence="1">
    <location>
        <begin position="586"/>
        <end position="603"/>
    </location>
</feature>
<evidence type="ECO:0000313" key="4">
    <source>
        <dbReference type="Proteomes" id="UP000225608"/>
    </source>
</evidence>
<dbReference type="SUPFAM" id="SSF49478">
    <property type="entry name" value="Cna protein B-type domain"/>
    <property type="match status" value="1"/>
</dbReference>
<dbReference type="AlphaFoldDB" id="A0A2D1TZH3"/>
<dbReference type="Proteomes" id="UP000225608">
    <property type="component" value="Chromosome"/>
</dbReference>
<sequence>MLRHRQMMIDRMRIKRKTEEKKMSMNKNIARLAVTAGLAAALSFGGVMAPVTMAFADGTPTVASDGNVKIDEKTYTDTTFKGIQIFKAKVTQDLKGVNNWNGAKTLSDIEWASDAVRDAVIGAFTADTSDATKPLDNDAQKWADWLKSKTEGDYKSGTDKTTKLDAGTTLDKIAKALEDANITEGTDECKTSTGGTFTGLNTGYWLFVTKNVSTSTNPPKRDTDTFTSPIFVVVGGSAETIAPKKQVPTVTKAVMDDAEGSTFGTPENPNKAADSQMDDYVDYLLTGTVAGNINTYSTYKYIFTDNLPESMTPEFESDGTTPAVKVKIGDTEVKTSCYTAKYENNTITVDFTNLKNCTGVNNAAITLNSDSKVTVEYKAKLDSTKIFGNDGKIKKIFNGLVGQAQTNTVKLTYSNNPHAEGVGTTVEHPAYDYTYGIDVTKVGSDNEAKGLEGVEFTLQENGDTSNFIKADGTKTANSEQAKLKTDADGKINVVGLDEGTYTLTEVTPAPGYNNSASKGVTFTIARGTLQQDGTAVTPDKDSANVTAADGVVKADSAAVSIGKLSFTIVDQEGTGLPLTGLNGVTFTWIAGGAVLCIGVAHLIRSRKQAEESEQE</sequence>
<proteinExistence type="predicted"/>
<dbReference type="InterPro" id="IPR013783">
    <property type="entry name" value="Ig-like_fold"/>
</dbReference>
<reference evidence="3 4" key="1">
    <citation type="submission" date="2017-10" db="EMBL/GenBank/DDBJ databases">
        <title>Complete genome sequence of Collinsella aerofaciens isolated from the gut of a healthy adult Indian.</title>
        <authorList>
            <person name="Bag S."/>
            <person name="Ghosh T.S."/>
            <person name="Das B."/>
        </authorList>
    </citation>
    <scope>NUCLEOTIDE SEQUENCE [LARGE SCALE GENOMIC DNA]</scope>
    <source>
        <strain evidence="4">indica</strain>
    </source>
</reference>
<name>A0A2D1TZH3_9ACTN</name>
<feature type="domain" description="SpaA-like prealbumin fold" evidence="2">
    <location>
        <begin position="437"/>
        <end position="527"/>
    </location>
</feature>
<keyword evidence="1" id="KW-0472">Membrane</keyword>
<organism evidence="3 4">
    <name type="scientific">Collinsella aerofaciens</name>
    <dbReference type="NCBI Taxonomy" id="74426"/>
    <lineage>
        <taxon>Bacteria</taxon>
        <taxon>Bacillati</taxon>
        <taxon>Actinomycetota</taxon>
        <taxon>Coriobacteriia</taxon>
        <taxon>Coriobacteriales</taxon>
        <taxon>Coriobacteriaceae</taxon>
        <taxon>Collinsella</taxon>
    </lineage>
</organism>
<dbReference type="KEGG" id="caer:CSV91_09540"/>
<gene>
    <name evidence="3" type="ORF">CSV91_09540</name>
</gene>